<organism evidence="2 3">
    <name type="scientific">Vibrio parahaemolyticus</name>
    <dbReference type="NCBI Taxonomy" id="670"/>
    <lineage>
        <taxon>Bacteria</taxon>
        <taxon>Pseudomonadati</taxon>
        <taxon>Pseudomonadota</taxon>
        <taxon>Gammaproteobacteria</taxon>
        <taxon>Vibrionales</taxon>
        <taxon>Vibrionaceae</taxon>
        <taxon>Vibrio</taxon>
    </lineage>
</organism>
<dbReference type="AlphaFoldDB" id="A0A9Q3U7Y2"/>
<evidence type="ECO:0000313" key="2">
    <source>
        <dbReference type="EMBL" id="MCC3803979.1"/>
    </source>
</evidence>
<evidence type="ECO:0000256" key="1">
    <source>
        <dbReference type="SAM" id="MobiDB-lite"/>
    </source>
</evidence>
<name>A0A9Q3U7Y2_VIBPH</name>
<comment type="caution">
    <text evidence="2">The sequence shown here is derived from an EMBL/GenBank/DDBJ whole genome shotgun (WGS) entry which is preliminary data.</text>
</comment>
<feature type="region of interest" description="Disordered" evidence="1">
    <location>
        <begin position="135"/>
        <end position="165"/>
    </location>
</feature>
<accession>A0A9Q3U7Y2</accession>
<gene>
    <name evidence="2" type="ORF">IB292_02900</name>
</gene>
<dbReference type="RefSeq" id="WP_228085652.1">
    <property type="nucleotide sequence ID" value="NZ_JACVHL010000002.1"/>
</dbReference>
<protein>
    <submittedName>
        <fullName evidence="2">Uncharacterized protein</fullName>
    </submittedName>
</protein>
<evidence type="ECO:0000313" key="3">
    <source>
        <dbReference type="Proteomes" id="UP000726777"/>
    </source>
</evidence>
<reference evidence="2" key="1">
    <citation type="submission" date="2020-09" db="EMBL/GenBank/DDBJ databases">
        <title>Genome sequence of Vibrio parahaemolyticus isolates.</title>
        <authorList>
            <person name="Hammerl J.A."/>
            <person name="Strauch E."/>
        </authorList>
    </citation>
    <scope>NUCLEOTIDE SEQUENCE</scope>
    <source>
        <strain evidence="2">17-VB00146</strain>
    </source>
</reference>
<sequence length="243" mass="27743">MYKIKLPINSYDLASVLTSLCGVIDQELAQQEGFDFFIGSLEEINRLRAEKGMSTLLTPLDLELNETCYDNGHLMVPIHLHRSQEIGALIQSAITQASQNNESLYINQFQQMTTRYSWLEIRRVRLQDSFKLAEKPHHDGPLSNIDSTPIEHDEPPATSHASSEPQALKESSSALRLLLVLPVFVLLAFFIAPHDCIDFVDGFEINALERPLEILRVEVDKLHGVINEYIAFTWDQIFMRNYE</sequence>
<proteinExistence type="predicted"/>
<dbReference type="EMBL" id="JACVHL010000002">
    <property type="protein sequence ID" value="MCC3803979.1"/>
    <property type="molecule type" value="Genomic_DNA"/>
</dbReference>
<dbReference type="Proteomes" id="UP000726777">
    <property type="component" value="Unassembled WGS sequence"/>
</dbReference>